<organism evidence="1 2">
    <name type="scientific">Choiromyces venosus 120613-1</name>
    <dbReference type="NCBI Taxonomy" id="1336337"/>
    <lineage>
        <taxon>Eukaryota</taxon>
        <taxon>Fungi</taxon>
        <taxon>Dikarya</taxon>
        <taxon>Ascomycota</taxon>
        <taxon>Pezizomycotina</taxon>
        <taxon>Pezizomycetes</taxon>
        <taxon>Pezizales</taxon>
        <taxon>Tuberaceae</taxon>
        <taxon>Choiromyces</taxon>
    </lineage>
</organism>
<protein>
    <submittedName>
        <fullName evidence="1">Uncharacterized protein</fullName>
    </submittedName>
</protein>
<accession>A0A3N4JJK0</accession>
<dbReference type="Proteomes" id="UP000276215">
    <property type="component" value="Unassembled WGS sequence"/>
</dbReference>
<evidence type="ECO:0000313" key="1">
    <source>
        <dbReference type="EMBL" id="RPA98419.1"/>
    </source>
</evidence>
<evidence type="ECO:0000313" key="2">
    <source>
        <dbReference type="Proteomes" id="UP000276215"/>
    </source>
</evidence>
<sequence length="57" mass="6253">MSVTRARETSKASLSFLVSLPSAILHPKVKPTSYTCAPNSTKQPIIPAVRTHDENFQ</sequence>
<proteinExistence type="predicted"/>
<keyword evidence="2" id="KW-1185">Reference proteome</keyword>
<gene>
    <name evidence="1" type="ORF">L873DRAFT_1808436</name>
</gene>
<reference evidence="1 2" key="1">
    <citation type="journal article" date="2018" name="Nat. Ecol. Evol.">
        <title>Pezizomycetes genomes reveal the molecular basis of ectomycorrhizal truffle lifestyle.</title>
        <authorList>
            <person name="Murat C."/>
            <person name="Payen T."/>
            <person name="Noel B."/>
            <person name="Kuo A."/>
            <person name="Morin E."/>
            <person name="Chen J."/>
            <person name="Kohler A."/>
            <person name="Krizsan K."/>
            <person name="Balestrini R."/>
            <person name="Da Silva C."/>
            <person name="Montanini B."/>
            <person name="Hainaut M."/>
            <person name="Levati E."/>
            <person name="Barry K.W."/>
            <person name="Belfiori B."/>
            <person name="Cichocki N."/>
            <person name="Clum A."/>
            <person name="Dockter R.B."/>
            <person name="Fauchery L."/>
            <person name="Guy J."/>
            <person name="Iotti M."/>
            <person name="Le Tacon F."/>
            <person name="Lindquist E.A."/>
            <person name="Lipzen A."/>
            <person name="Malagnac F."/>
            <person name="Mello A."/>
            <person name="Molinier V."/>
            <person name="Miyauchi S."/>
            <person name="Poulain J."/>
            <person name="Riccioni C."/>
            <person name="Rubini A."/>
            <person name="Sitrit Y."/>
            <person name="Splivallo R."/>
            <person name="Traeger S."/>
            <person name="Wang M."/>
            <person name="Zifcakova L."/>
            <person name="Wipf D."/>
            <person name="Zambonelli A."/>
            <person name="Paolocci F."/>
            <person name="Nowrousian M."/>
            <person name="Ottonello S."/>
            <person name="Baldrian P."/>
            <person name="Spatafora J.W."/>
            <person name="Henrissat B."/>
            <person name="Nagy L.G."/>
            <person name="Aury J.M."/>
            <person name="Wincker P."/>
            <person name="Grigoriev I.V."/>
            <person name="Bonfante P."/>
            <person name="Martin F.M."/>
        </authorList>
    </citation>
    <scope>NUCLEOTIDE SEQUENCE [LARGE SCALE GENOMIC DNA]</scope>
    <source>
        <strain evidence="1 2">120613-1</strain>
    </source>
</reference>
<dbReference type="EMBL" id="ML120396">
    <property type="protein sequence ID" value="RPA98419.1"/>
    <property type="molecule type" value="Genomic_DNA"/>
</dbReference>
<dbReference type="AlphaFoldDB" id="A0A3N4JJK0"/>
<name>A0A3N4JJK0_9PEZI</name>